<evidence type="ECO:0000256" key="2">
    <source>
        <dbReference type="ARBA" id="ARBA00022801"/>
    </source>
</evidence>
<evidence type="ECO:0000313" key="5">
    <source>
        <dbReference type="EMBL" id="PLW85908.1"/>
    </source>
</evidence>
<dbReference type="Proteomes" id="UP000235162">
    <property type="component" value="Unassembled WGS sequence"/>
</dbReference>
<dbReference type="GO" id="GO:0008770">
    <property type="term" value="F:[acyl-carrier-protein] phosphodiesterase activity"/>
    <property type="evidence" value="ECO:0007669"/>
    <property type="project" value="InterPro"/>
</dbReference>
<protein>
    <submittedName>
        <fullName evidence="5">DUF479 domain-containing protein</fullName>
    </submittedName>
</protein>
<keyword evidence="2" id="KW-0378">Hydrolase</keyword>
<proteinExistence type="predicted"/>
<name>A0AAP8SNB2_9GAMM</name>
<sequence>MRRLTTSASNSTCATSTPSTNSCSALNHLAHFHLAWPDRALVVGGLEGDYLKGPLPDDIDAGLRRGVRLHRLVDAYTDHHPTLAALRAKFPPELRRFAGILTDLAFDHYLTRHWETYSDLRLEDFTQMTYLSLQEHRSLLSPPARRMAQRMQDYDILSAYGDWHAVPASASRVGERLRRGNPLTATAPALEKLRPELESAFLDFYPKLLAYAGQQRSDLAADN</sequence>
<keyword evidence="4" id="KW-0275">Fatty acid biosynthesis</keyword>
<keyword evidence="6" id="KW-1185">Reference proteome</keyword>
<dbReference type="AlphaFoldDB" id="A0AAP8SNB2"/>
<evidence type="ECO:0000313" key="6">
    <source>
        <dbReference type="Proteomes" id="UP000235162"/>
    </source>
</evidence>
<accession>A0AAP8SNB2</accession>
<keyword evidence="4" id="KW-0276">Fatty acid metabolism</keyword>
<dbReference type="InterPro" id="IPR007431">
    <property type="entry name" value="ACP_PD"/>
</dbReference>
<evidence type="ECO:0000256" key="3">
    <source>
        <dbReference type="ARBA" id="ARBA00023098"/>
    </source>
</evidence>
<evidence type="ECO:0000256" key="4">
    <source>
        <dbReference type="ARBA" id="ARBA00023160"/>
    </source>
</evidence>
<evidence type="ECO:0000256" key="1">
    <source>
        <dbReference type="ARBA" id="ARBA00022516"/>
    </source>
</evidence>
<dbReference type="EMBL" id="PKUR01000003">
    <property type="protein sequence ID" value="PLW85908.1"/>
    <property type="molecule type" value="Genomic_DNA"/>
</dbReference>
<keyword evidence="1" id="KW-0444">Lipid biosynthesis</keyword>
<comment type="caution">
    <text evidence="5">The sequence shown here is derived from an EMBL/GenBank/DDBJ whole genome shotgun (WGS) entry which is preliminary data.</text>
</comment>
<reference evidence="5 6" key="1">
    <citation type="submission" date="2018-01" db="EMBL/GenBank/DDBJ databases">
        <title>The draft genome sequence of Halioglobus japonicus S1-36.</title>
        <authorList>
            <person name="Du Z.-J."/>
            <person name="Shi M.-J."/>
        </authorList>
    </citation>
    <scope>NUCLEOTIDE SEQUENCE [LARGE SCALE GENOMIC DNA]</scope>
    <source>
        <strain evidence="5 6">S1-36</strain>
    </source>
</reference>
<gene>
    <name evidence="5" type="ORF">C0029_15080</name>
</gene>
<dbReference type="GO" id="GO:0006633">
    <property type="term" value="P:fatty acid biosynthetic process"/>
    <property type="evidence" value="ECO:0007669"/>
    <property type="project" value="UniProtKB-KW"/>
</dbReference>
<dbReference type="PANTHER" id="PTHR38764">
    <property type="entry name" value="ACYL CARRIER PROTEIN PHOSPHODIESTERASE"/>
    <property type="match status" value="1"/>
</dbReference>
<dbReference type="PIRSF" id="PIRSF011489">
    <property type="entry name" value="DUF479"/>
    <property type="match status" value="1"/>
</dbReference>
<keyword evidence="3" id="KW-0443">Lipid metabolism</keyword>
<organism evidence="5 6">
    <name type="scientific">Halioglobus japonicus</name>
    <dbReference type="NCBI Taxonomy" id="930805"/>
    <lineage>
        <taxon>Bacteria</taxon>
        <taxon>Pseudomonadati</taxon>
        <taxon>Pseudomonadota</taxon>
        <taxon>Gammaproteobacteria</taxon>
        <taxon>Cellvibrionales</taxon>
        <taxon>Halieaceae</taxon>
        <taxon>Halioglobus</taxon>
    </lineage>
</organism>
<dbReference type="PANTHER" id="PTHR38764:SF1">
    <property type="entry name" value="ACYL CARRIER PROTEIN PHOSPHODIESTERASE"/>
    <property type="match status" value="1"/>
</dbReference>
<dbReference type="Pfam" id="PF04336">
    <property type="entry name" value="ACP_PD"/>
    <property type="match status" value="1"/>
</dbReference>